<dbReference type="EMBL" id="WUMK01000002">
    <property type="protein sequence ID" value="MXN45105.1"/>
    <property type="molecule type" value="Genomic_DNA"/>
</dbReference>
<dbReference type="SUPFAM" id="SSF54427">
    <property type="entry name" value="NTF2-like"/>
    <property type="match status" value="1"/>
</dbReference>
<name>A0A6N8S7Q8_9HYPH</name>
<reference evidence="2 3" key="1">
    <citation type="submission" date="2019-12" db="EMBL/GenBank/DDBJ databases">
        <title>Shinella kummerowiae sp. nov., a symbiotic bacterium isolated from root nodules of the herbal legume Kummerowia stipulacea.</title>
        <authorList>
            <person name="Gao J."/>
        </authorList>
    </citation>
    <scope>NUCLEOTIDE SEQUENCE [LARGE SCALE GENOMIC DNA]</scope>
    <source>
        <strain evidence="2 3">CCBAU 25048</strain>
    </source>
</reference>
<dbReference type="Proteomes" id="UP000435802">
    <property type="component" value="Unassembled WGS sequence"/>
</dbReference>
<dbReference type="Gene3D" id="3.10.450.50">
    <property type="match status" value="1"/>
</dbReference>
<feature type="domain" description="SnoaL-like" evidence="1">
    <location>
        <begin position="36"/>
        <end position="133"/>
    </location>
</feature>
<organism evidence="2 3">
    <name type="scientific">Shinella kummerowiae</name>
    <dbReference type="NCBI Taxonomy" id="417745"/>
    <lineage>
        <taxon>Bacteria</taxon>
        <taxon>Pseudomonadati</taxon>
        <taxon>Pseudomonadota</taxon>
        <taxon>Alphaproteobacteria</taxon>
        <taxon>Hyphomicrobiales</taxon>
        <taxon>Rhizobiaceae</taxon>
        <taxon>Shinella</taxon>
    </lineage>
</organism>
<dbReference type="RefSeq" id="WP_160858045.1">
    <property type="nucleotide sequence ID" value="NZ_WUMK01000002.1"/>
</dbReference>
<evidence type="ECO:0000259" key="1">
    <source>
        <dbReference type="Pfam" id="PF12680"/>
    </source>
</evidence>
<dbReference type="AlphaFoldDB" id="A0A6N8S7Q8"/>
<dbReference type="OrthoDB" id="5733507at2"/>
<sequence length="149" mass="16198">MSHISGSSTPSPRDVADLYLARVGAFWGAPEDPKKSAAIADLFADDVDWHVAGDPALVPWAGRRRTRDTVCAFFPVLAQGVEPRRYEVKRILADDTMAVIVGDLTSAIRSTGKLVESPFAIEFTVLDGKITHYQLHEDSYAVALAASVR</sequence>
<protein>
    <recommendedName>
        <fullName evidence="1">SnoaL-like domain-containing protein</fullName>
    </recommendedName>
</protein>
<dbReference type="InterPro" id="IPR037401">
    <property type="entry name" value="SnoaL-like"/>
</dbReference>
<keyword evidence="3" id="KW-1185">Reference proteome</keyword>
<dbReference type="Pfam" id="PF12680">
    <property type="entry name" value="SnoaL_2"/>
    <property type="match status" value="1"/>
</dbReference>
<evidence type="ECO:0000313" key="2">
    <source>
        <dbReference type="EMBL" id="MXN45105.1"/>
    </source>
</evidence>
<accession>A0A6N8S7Q8</accession>
<proteinExistence type="predicted"/>
<comment type="caution">
    <text evidence="2">The sequence shown here is derived from an EMBL/GenBank/DDBJ whole genome shotgun (WGS) entry which is preliminary data.</text>
</comment>
<evidence type="ECO:0000313" key="3">
    <source>
        <dbReference type="Proteomes" id="UP000435802"/>
    </source>
</evidence>
<gene>
    <name evidence="2" type="ORF">GR138_07890</name>
</gene>
<dbReference type="InterPro" id="IPR032710">
    <property type="entry name" value="NTF2-like_dom_sf"/>
</dbReference>